<reference evidence="1 2" key="1">
    <citation type="journal article" date="2018" name="Proc. R. Soc. B">
        <title>A non-coding region near Follistatin controls head colour polymorphism in the Gouldian finch.</title>
        <authorList>
            <person name="Toomey M.B."/>
            <person name="Marques C.I."/>
            <person name="Andrade P."/>
            <person name="Araujo P.M."/>
            <person name="Sabatino S."/>
            <person name="Gazda M.A."/>
            <person name="Afonso S."/>
            <person name="Lopes R.J."/>
            <person name="Corbo J.C."/>
            <person name="Carneiro M."/>
        </authorList>
    </citation>
    <scope>NUCLEOTIDE SEQUENCE [LARGE SCALE GENOMIC DNA]</scope>
    <source>
        <strain evidence="1">Red01</strain>
        <tissue evidence="1">Muscle</tissue>
    </source>
</reference>
<keyword evidence="2" id="KW-1185">Reference proteome</keyword>
<dbReference type="EMBL" id="QUSF01000090">
    <property type="protein sequence ID" value="RLV93590.1"/>
    <property type="molecule type" value="Genomic_DNA"/>
</dbReference>
<evidence type="ECO:0000313" key="2">
    <source>
        <dbReference type="Proteomes" id="UP000276834"/>
    </source>
</evidence>
<dbReference type="Proteomes" id="UP000276834">
    <property type="component" value="Unassembled WGS sequence"/>
</dbReference>
<comment type="caution">
    <text evidence="1">The sequence shown here is derived from an EMBL/GenBank/DDBJ whole genome shotgun (WGS) entry which is preliminary data.</text>
</comment>
<accession>A0A3L8S120</accession>
<gene>
    <name evidence="1" type="ORF">DV515_00013419</name>
</gene>
<organism evidence="1 2">
    <name type="scientific">Chloebia gouldiae</name>
    <name type="common">Gouldian finch</name>
    <name type="synonym">Erythrura gouldiae</name>
    <dbReference type="NCBI Taxonomy" id="44316"/>
    <lineage>
        <taxon>Eukaryota</taxon>
        <taxon>Metazoa</taxon>
        <taxon>Chordata</taxon>
        <taxon>Craniata</taxon>
        <taxon>Vertebrata</taxon>
        <taxon>Euteleostomi</taxon>
        <taxon>Archelosauria</taxon>
        <taxon>Archosauria</taxon>
        <taxon>Dinosauria</taxon>
        <taxon>Saurischia</taxon>
        <taxon>Theropoda</taxon>
        <taxon>Coelurosauria</taxon>
        <taxon>Aves</taxon>
        <taxon>Neognathae</taxon>
        <taxon>Neoaves</taxon>
        <taxon>Telluraves</taxon>
        <taxon>Australaves</taxon>
        <taxon>Passeriformes</taxon>
        <taxon>Passeroidea</taxon>
        <taxon>Passeridae</taxon>
        <taxon>Chloebia</taxon>
    </lineage>
</organism>
<dbReference type="AlphaFoldDB" id="A0A3L8S120"/>
<name>A0A3L8S120_CHLGU</name>
<sequence>MHFEMVKAWESQSSFSRLFLAFVRCLMQRLYSSTLLTSYTPTAAAPGHLKCSSNLVYFNRCGPGNDSSFFL</sequence>
<proteinExistence type="predicted"/>
<protein>
    <submittedName>
        <fullName evidence="1">Uncharacterized protein</fullName>
    </submittedName>
</protein>
<evidence type="ECO:0000313" key="1">
    <source>
        <dbReference type="EMBL" id="RLV93590.1"/>
    </source>
</evidence>